<accession>A0A1E3L061</accession>
<dbReference type="GO" id="GO:0003700">
    <property type="term" value="F:DNA-binding transcription factor activity"/>
    <property type="evidence" value="ECO:0007669"/>
    <property type="project" value="InterPro"/>
</dbReference>
<dbReference type="SMART" id="SM00895">
    <property type="entry name" value="FCD"/>
    <property type="match status" value="1"/>
</dbReference>
<keyword evidence="3" id="KW-0804">Transcription</keyword>
<gene>
    <name evidence="5" type="ORF">PTI45_03415</name>
</gene>
<dbReference type="InterPro" id="IPR008920">
    <property type="entry name" value="TF_FadR/GntR_C"/>
</dbReference>
<dbReference type="AlphaFoldDB" id="A0A1E3L061"/>
<keyword evidence="1" id="KW-0805">Transcription regulation</keyword>
<dbReference type="InterPro" id="IPR036388">
    <property type="entry name" value="WH-like_DNA-bd_sf"/>
</dbReference>
<dbReference type="Pfam" id="PF00392">
    <property type="entry name" value="GntR"/>
    <property type="match status" value="1"/>
</dbReference>
<dbReference type="InterPro" id="IPR000485">
    <property type="entry name" value="AsnC-type_HTH_dom"/>
</dbReference>
<sequence length="236" mass="26312">MQYIGFMKKLSIQKISRPTLRDQVYDTLKQGIVTLELLPEQKLNDNELAAQFGVSRTPVREALKRLEDEGLIESFPGAVTRVAPLYEEAAAHAFTVAAVLHGLAARLSIPYLQTPHYDMLKQFNQELITALQQQDASAAIQADDQFHDVFIQQANNPEIIAALSRVMPKIRRLEYAKFSSIDHTHSPEDHRLIIEASEAGDLLLTATRMEQNWMSLGSWLASSGNHSPSSTDQGSS</sequence>
<dbReference type="SUPFAM" id="SSF48008">
    <property type="entry name" value="GntR ligand-binding domain-like"/>
    <property type="match status" value="1"/>
</dbReference>
<protein>
    <submittedName>
        <fullName evidence="5">Putative HTH-type transcriptional regulator in unstable DNA locus</fullName>
    </submittedName>
</protein>
<dbReference type="SUPFAM" id="SSF46785">
    <property type="entry name" value="Winged helix' DNA-binding domain"/>
    <property type="match status" value="1"/>
</dbReference>
<dbReference type="InterPro" id="IPR011711">
    <property type="entry name" value="GntR_C"/>
</dbReference>
<dbReference type="PANTHER" id="PTHR43537:SF24">
    <property type="entry name" value="GLUCONATE OPERON TRANSCRIPTIONAL REPRESSOR"/>
    <property type="match status" value="1"/>
</dbReference>
<keyword evidence="2" id="KW-0238">DNA-binding</keyword>
<name>A0A1E3L061_9BACL</name>
<dbReference type="PROSITE" id="PS50949">
    <property type="entry name" value="HTH_GNTR"/>
    <property type="match status" value="1"/>
</dbReference>
<dbReference type="STRING" id="1886670.PTI45_03415"/>
<dbReference type="GO" id="GO:0043565">
    <property type="term" value="F:sequence-specific DNA binding"/>
    <property type="evidence" value="ECO:0007669"/>
    <property type="project" value="InterPro"/>
</dbReference>
<dbReference type="Gene3D" id="1.10.10.10">
    <property type="entry name" value="Winged helix-like DNA-binding domain superfamily/Winged helix DNA-binding domain"/>
    <property type="match status" value="1"/>
</dbReference>
<comment type="caution">
    <text evidence="5">The sequence shown here is derived from an EMBL/GenBank/DDBJ whole genome shotgun (WGS) entry which is preliminary data.</text>
</comment>
<evidence type="ECO:0000256" key="2">
    <source>
        <dbReference type="ARBA" id="ARBA00023125"/>
    </source>
</evidence>
<dbReference type="Gene3D" id="1.20.120.530">
    <property type="entry name" value="GntR ligand-binding domain-like"/>
    <property type="match status" value="1"/>
</dbReference>
<keyword evidence="6" id="KW-1185">Reference proteome</keyword>
<dbReference type="PANTHER" id="PTHR43537">
    <property type="entry name" value="TRANSCRIPTIONAL REGULATOR, GNTR FAMILY"/>
    <property type="match status" value="1"/>
</dbReference>
<organism evidence="5 6">
    <name type="scientific">Paenibacillus nuruki</name>
    <dbReference type="NCBI Taxonomy" id="1886670"/>
    <lineage>
        <taxon>Bacteria</taxon>
        <taxon>Bacillati</taxon>
        <taxon>Bacillota</taxon>
        <taxon>Bacilli</taxon>
        <taxon>Bacillales</taxon>
        <taxon>Paenibacillaceae</taxon>
        <taxon>Paenibacillus</taxon>
    </lineage>
</organism>
<dbReference type="Proteomes" id="UP000094578">
    <property type="component" value="Unassembled WGS sequence"/>
</dbReference>
<evidence type="ECO:0000313" key="6">
    <source>
        <dbReference type="Proteomes" id="UP000094578"/>
    </source>
</evidence>
<dbReference type="CDD" id="cd07377">
    <property type="entry name" value="WHTH_GntR"/>
    <property type="match status" value="1"/>
</dbReference>
<dbReference type="PRINTS" id="PR00033">
    <property type="entry name" value="HTHASNC"/>
</dbReference>
<dbReference type="InterPro" id="IPR000524">
    <property type="entry name" value="Tscrpt_reg_HTH_GntR"/>
</dbReference>
<dbReference type="PRINTS" id="PR00035">
    <property type="entry name" value="HTHGNTR"/>
</dbReference>
<feature type="domain" description="HTH gntR-type" evidence="4">
    <location>
        <begin position="18"/>
        <end position="85"/>
    </location>
</feature>
<dbReference type="InterPro" id="IPR036390">
    <property type="entry name" value="WH_DNA-bd_sf"/>
</dbReference>
<dbReference type="EMBL" id="MDER01000065">
    <property type="protein sequence ID" value="ODP27178.1"/>
    <property type="molecule type" value="Genomic_DNA"/>
</dbReference>
<evidence type="ECO:0000259" key="4">
    <source>
        <dbReference type="PROSITE" id="PS50949"/>
    </source>
</evidence>
<dbReference type="Pfam" id="PF07729">
    <property type="entry name" value="FCD"/>
    <property type="match status" value="1"/>
</dbReference>
<evidence type="ECO:0000313" key="5">
    <source>
        <dbReference type="EMBL" id="ODP27178.1"/>
    </source>
</evidence>
<dbReference type="SMART" id="SM00345">
    <property type="entry name" value="HTH_GNTR"/>
    <property type="match status" value="1"/>
</dbReference>
<evidence type="ECO:0000256" key="1">
    <source>
        <dbReference type="ARBA" id="ARBA00023015"/>
    </source>
</evidence>
<evidence type="ECO:0000256" key="3">
    <source>
        <dbReference type="ARBA" id="ARBA00023163"/>
    </source>
</evidence>
<dbReference type="PATRIC" id="fig|1886670.3.peg.3473"/>
<reference evidence="5 6" key="1">
    <citation type="submission" date="2016-08" db="EMBL/GenBank/DDBJ databases">
        <title>Genome sequencing of Paenibacillus sp. TI45-13ar, isolated from Korean traditional nuruk.</title>
        <authorList>
            <person name="Kim S.-J."/>
        </authorList>
    </citation>
    <scope>NUCLEOTIDE SEQUENCE [LARGE SCALE GENOMIC DNA]</scope>
    <source>
        <strain evidence="5 6">TI45-13ar</strain>
    </source>
</reference>
<proteinExistence type="predicted"/>